<dbReference type="Pfam" id="PF09485">
    <property type="entry name" value="CRISPR_Cse2"/>
    <property type="match status" value="1"/>
</dbReference>
<reference evidence="1 2" key="1">
    <citation type="journal article" date="2016" name="Microbiol. Immunol.">
        <title>Complete genome sequence of Streptococcus troglodytae TKU31 isolated from the oral cavity of a chimpanzee (Pan troglodytes).</title>
        <authorList>
            <person name="Okamoto M."/>
            <person name="Naito M."/>
            <person name="Miyanohara M."/>
            <person name="Imai S."/>
            <person name="Nomura Y."/>
            <person name="Saito W."/>
            <person name="Momoi Y."/>
            <person name="Takada K."/>
            <person name="Miyabe-Nishiwaki T."/>
            <person name="Tomonaga M."/>
            <person name="Hanada N."/>
        </authorList>
    </citation>
    <scope>NUCLEOTIDE SEQUENCE [LARGE SCALE GENOMIC DNA]</scope>
    <source>
        <strain evidence="2">TKU 31</strain>
    </source>
</reference>
<dbReference type="InterPro" id="IPR038287">
    <property type="entry name" value="Cse2_sf"/>
</dbReference>
<dbReference type="RefSeq" id="WP_128833012.1">
    <property type="nucleotide sequence ID" value="NZ_AP014612.1"/>
</dbReference>
<accession>A0A1L7LI64</accession>
<evidence type="ECO:0008006" key="3">
    <source>
        <dbReference type="Google" id="ProtNLM"/>
    </source>
</evidence>
<sequence>MSGESNVKMYSVTKRILIRLSKQQSTPAGKAMLARLRYSVGKPISEAKEAWPILFENVPENFLSQYEDPSYEEIAILTAIQLYALYQQGMSHNVFDDKAKKFQNIGYSLKSIRTGVDTAAVDRRFNTMITATTFEELVHHLRQLITLLKSKAPETKIDFARLATDLYWFLRDYQETVRLNWARQYYKHSSEEEAKNDN</sequence>
<dbReference type="AlphaFoldDB" id="A0A1L7LI64"/>
<dbReference type="InterPro" id="IPR013382">
    <property type="entry name" value="CRISPR-assoc_prot_Cse2"/>
</dbReference>
<keyword evidence="2" id="KW-1185">Reference proteome</keyword>
<dbReference type="CDD" id="cd09731">
    <property type="entry name" value="Cse2_I-E"/>
    <property type="match status" value="1"/>
</dbReference>
<dbReference type="Proteomes" id="UP000217758">
    <property type="component" value="Chromosome"/>
</dbReference>
<name>A0A1L7LI64_9STRE</name>
<dbReference type="Gene3D" id="1.10.520.40">
    <property type="entry name" value="CRISPR-associated protein Cse2"/>
    <property type="match status" value="1"/>
</dbReference>
<proteinExistence type="predicted"/>
<evidence type="ECO:0000313" key="2">
    <source>
        <dbReference type="Proteomes" id="UP000217758"/>
    </source>
</evidence>
<dbReference type="NCBIfam" id="TIGR02548">
    <property type="entry name" value="casB_cse2"/>
    <property type="match status" value="1"/>
</dbReference>
<dbReference type="EMBL" id="AP014612">
    <property type="protein sequence ID" value="BAQ23877.1"/>
    <property type="molecule type" value="Genomic_DNA"/>
</dbReference>
<protein>
    <recommendedName>
        <fullName evidence="3">Type I-E CRISPR-associated protein Cse2/CasB</fullName>
    </recommendedName>
</protein>
<dbReference type="KEGG" id="strg:SRT_06160"/>
<organism evidence="1 2">
    <name type="scientific">Streptococcus troglodytae</name>
    <dbReference type="NCBI Taxonomy" id="1111760"/>
    <lineage>
        <taxon>Bacteria</taxon>
        <taxon>Bacillati</taxon>
        <taxon>Bacillota</taxon>
        <taxon>Bacilli</taxon>
        <taxon>Lactobacillales</taxon>
        <taxon>Streptococcaceae</taxon>
        <taxon>Streptococcus</taxon>
    </lineage>
</organism>
<evidence type="ECO:0000313" key="1">
    <source>
        <dbReference type="EMBL" id="BAQ23877.1"/>
    </source>
</evidence>
<gene>
    <name evidence="1" type="ORF">SRT_06160</name>
</gene>